<dbReference type="InterPro" id="IPR003409">
    <property type="entry name" value="MORN"/>
</dbReference>
<feature type="region of interest" description="Disordered" evidence="2">
    <location>
        <begin position="334"/>
        <end position="356"/>
    </location>
</feature>
<keyword evidence="1" id="KW-0677">Repeat</keyword>
<feature type="region of interest" description="Disordered" evidence="2">
    <location>
        <begin position="255"/>
        <end position="276"/>
    </location>
</feature>
<gene>
    <name evidence="3" type="ORF">O3M35_007186</name>
</gene>
<dbReference type="SUPFAM" id="SSF82185">
    <property type="entry name" value="Histone H3 K4-specific methyltransferase SET7/9 N-terminal domain"/>
    <property type="match status" value="2"/>
</dbReference>
<dbReference type="GO" id="GO:0005634">
    <property type="term" value="C:nucleus"/>
    <property type="evidence" value="ECO:0007669"/>
    <property type="project" value="TreeGrafter"/>
</dbReference>
<dbReference type="SMART" id="SM00698">
    <property type="entry name" value="MORN"/>
    <property type="match status" value="6"/>
</dbReference>
<evidence type="ECO:0000313" key="3">
    <source>
        <dbReference type="EMBL" id="KAK9507300.1"/>
    </source>
</evidence>
<dbReference type="Proteomes" id="UP001461498">
    <property type="component" value="Unassembled WGS sequence"/>
</dbReference>
<feature type="compositionally biased region" description="Basic and acidic residues" evidence="2">
    <location>
        <begin position="212"/>
        <end position="224"/>
    </location>
</feature>
<dbReference type="AlphaFoldDB" id="A0AAW1DFW5"/>
<dbReference type="EMBL" id="JAPXFL010000004">
    <property type="protein sequence ID" value="KAK9507301.1"/>
    <property type="molecule type" value="Genomic_DNA"/>
</dbReference>
<dbReference type="GO" id="GO:0035082">
    <property type="term" value="P:axoneme assembly"/>
    <property type="evidence" value="ECO:0007669"/>
    <property type="project" value="TreeGrafter"/>
</dbReference>
<dbReference type="FunFam" id="2.20.110.10:FF:000002">
    <property type="entry name" value="Phosphatidylinositol 4-phosphate 5-kinase 8"/>
    <property type="match status" value="1"/>
</dbReference>
<dbReference type="Pfam" id="PF02493">
    <property type="entry name" value="MORN"/>
    <property type="match status" value="6"/>
</dbReference>
<protein>
    <recommendedName>
        <fullName evidence="5">Radial spoke head 1 homolog</fullName>
    </recommendedName>
</protein>
<reference evidence="3 4" key="1">
    <citation type="submission" date="2022-12" db="EMBL/GenBank/DDBJ databases">
        <title>Chromosome-level genome assembly of true bugs.</title>
        <authorList>
            <person name="Ma L."/>
            <person name="Li H."/>
        </authorList>
    </citation>
    <scope>NUCLEOTIDE SEQUENCE [LARGE SCALE GENOMIC DNA]</scope>
    <source>
        <strain evidence="3">Lab_2022b</strain>
    </source>
</reference>
<keyword evidence="4" id="KW-1185">Reference proteome</keyword>
<sequence length="356" mass="40254">MEEGEGGEKEQTIGEYQGERNELNERHGTGRALLPNQDFYEGQYRKGLRNGLGLYIFKNGARYNGHYHNGKKEGIGTFYYPDGSKYEGEWKRDLRHGYGTYFYPNGDVYEGQWRNGIREGLGYYTYVDTGLKYMGTWRDSKMEGPGQLLANHYRYHGIWKANMPKGRGCFAFKSNTMQHGYFVHMKDPLAQIKKKEGAEGGGPPPPSEPAATEEKPKKPVDKTKPKPPVIPDIVPIWKARKITLYDPALLPPAPKPVEYPPSEDEAKTPPEPAVTGEPVYKYDFFEDIAQYNKYYLDEKLLMQVGGKKWDEEVLAGQEGEAIGEHEEDLVNLYTKKSEAGDSTAPKIGDTSDAETV</sequence>
<organism evidence="3 4">
    <name type="scientific">Rhynocoris fuscipes</name>
    <dbReference type="NCBI Taxonomy" id="488301"/>
    <lineage>
        <taxon>Eukaryota</taxon>
        <taxon>Metazoa</taxon>
        <taxon>Ecdysozoa</taxon>
        <taxon>Arthropoda</taxon>
        <taxon>Hexapoda</taxon>
        <taxon>Insecta</taxon>
        <taxon>Pterygota</taxon>
        <taxon>Neoptera</taxon>
        <taxon>Paraneoptera</taxon>
        <taxon>Hemiptera</taxon>
        <taxon>Heteroptera</taxon>
        <taxon>Panheteroptera</taxon>
        <taxon>Cimicomorpha</taxon>
        <taxon>Reduviidae</taxon>
        <taxon>Harpactorinae</taxon>
        <taxon>Harpactorini</taxon>
        <taxon>Rhynocoris</taxon>
    </lineage>
</organism>
<dbReference type="GO" id="GO:0007286">
    <property type="term" value="P:spermatid development"/>
    <property type="evidence" value="ECO:0007669"/>
    <property type="project" value="TreeGrafter"/>
</dbReference>
<dbReference type="EMBL" id="JAPXFL010000004">
    <property type="protein sequence ID" value="KAK9507300.1"/>
    <property type="molecule type" value="Genomic_DNA"/>
</dbReference>
<dbReference type="PANTHER" id="PTHR43215">
    <property type="entry name" value="RADIAL SPOKE HEAD 1 HOMOLOG"/>
    <property type="match status" value="1"/>
</dbReference>
<name>A0AAW1DFW5_9HEMI</name>
<dbReference type="Gene3D" id="2.20.110.10">
    <property type="entry name" value="Histone H3 K4-specific methyltransferase SET7/9 N-terminal domain"/>
    <property type="match status" value="3"/>
</dbReference>
<accession>A0AAW1DFW5</accession>
<dbReference type="GO" id="GO:0031514">
    <property type="term" value="C:motile cilium"/>
    <property type="evidence" value="ECO:0007669"/>
    <property type="project" value="TreeGrafter"/>
</dbReference>
<evidence type="ECO:0000256" key="1">
    <source>
        <dbReference type="ARBA" id="ARBA00022737"/>
    </source>
</evidence>
<feature type="region of interest" description="Disordered" evidence="2">
    <location>
        <begin position="195"/>
        <end position="227"/>
    </location>
</feature>
<comment type="caution">
    <text evidence="3">The sequence shown here is derived from an EMBL/GenBank/DDBJ whole genome shotgun (WGS) entry which is preliminary data.</text>
</comment>
<dbReference type="PANTHER" id="PTHR43215:SF14">
    <property type="entry name" value="RADIAL SPOKE HEAD 1 HOMOLOG"/>
    <property type="match status" value="1"/>
</dbReference>
<proteinExistence type="predicted"/>
<evidence type="ECO:0008006" key="5">
    <source>
        <dbReference type="Google" id="ProtNLM"/>
    </source>
</evidence>
<evidence type="ECO:0000313" key="4">
    <source>
        <dbReference type="Proteomes" id="UP001461498"/>
    </source>
</evidence>
<evidence type="ECO:0000256" key="2">
    <source>
        <dbReference type="SAM" id="MobiDB-lite"/>
    </source>
</evidence>